<evidence type="ECO:0000313" key="1">
    <source>
        <dbReference type="EMBL" id="CAI9694309.1"/>
    </source>
</evidence>
<reference evidence="1" key="1">
    <citation type="submission" date="2023-05" db="EMBL/GenBank/DDBJ databases">
        <authorList>
            <consortium name="ELIXIR-Norway"/>
        </authorList>
    </citation>
    <scope>NUCLEOTIDE SEQUENCE</scope>
</reference>
<dbReference type="Proteomes" id="UP001162501">
    <property type="component" value="Chromosome 13"/>
</dbReference>
<accession>A0ACB0E1L3</accession>
<evidence type="ECO:0000313" key="2">
    <source>
        <dbReference type="Proteomes" id="UP001162501"/>
    </source>
</evidence>
<protein>
    <submittedName>
        <fullName evidence="1">Uncharacterized protein</fullName>
    </submittedName>
</protein>
<dbReference type="EMBL" id="OX596097">
    <property type="protein sequence ID" value="CAI9694309.1"/>
    <property type="molecule type" value="Genomic_DNA"/>
</dbReference>
<proteinExistence type="predicted"/>
<name>A0ACB0E1L3_RANTA</name>
<gene>
    <name evidence="1" type="ORF">MRATA1EN3_LOCUS5522</name>
</gene>
<organism evidence="1 2">
    <name type="scientific">Rangifer tarandus platyrhynchus</name>
    <name type="common">Svalbard reindeer</name>
    <dbReference type="NCBI Taxonomy" id="3082113"/>
    <lineage>
        <taxon>Eukaryota</taxon>
        <taxon>Metazoa</taxon>
        <taxon>Chordata</taxon>
        <taxon>Craniata</taxon>
        <taxon>Vertebrata</taxon>
        <taxon>Euteleostomi</taxon>
        <taxon>Mammalia</taxon>
        <taxon>Eutheria</taxon>
        <taxon>Laurasiatheria</taxon>
        <taxon>Artiodactyla</taxon>
        <taxon>Ruminantia</taxon>
        <taxon>Pecora</taxon>
        <taxon>Cervidae</taxon>
        <taxon>Odocoileinae</taxon>
        <taxon>Rangifer</taxon>
    </lineage>
</organism>
<sequence>MSATLPLGPGKRSEDRARKAVVEAAGRLPAGDPSRGCPGDSAATAASAASAPPSAPHWRAHSPRDHRHLTFLKCVYYSGSDWGISLHFSRF</sequence>